<dbReference type="Ensembl" id="ENSAPET00000025868.1">
    <property type="protein sequence ID" value="ENSAPEP00000025208.1"/>
    <property type="gene ID" value="ENSAPEG00000017934.1"/>
</dbReference>
<evidence type="ECO:0008006" key="3">
    <source>
        <dbReference type="Google" id="ProtNLM"/>
    </source>
</evidence>
<evidence type="ECO:0000313" key="1">
    <source>
        <dbReference type="Ensembl" id="ENSAPEP00000025208.1"/>
    </source>
</evidence>
<reference evidence="1" key="2">
    <citation type="submission" date="2025-08" db="UniProtKB">
        <authorList>
            <consortium name="Ensembl"/>
        </authorList>
    </citation>
    <scope>IDENTIFICATION</scope>
</reference>
<dbReference type="GeneTree" id="ENSGT00940000177611"/>
<dbReference type="InterPro" id="IPR036397">
    <property type="entry name" value="RNaseH_sf"/>
</dbReference>
<protein>
    <recommendedName>
        <fullName evidence="3">Tc1-like transposase DDE domain-containing protein</fullName>
    </recommendedName>
</protein>
<dbReference type="Proteomes" id="UP000265080">
    <property type="component" value="Chromosome 19"/>
</dbReference>
<dbReference type="Gene3D" id="3.30.420.10">
    <property type="entry name" value="Ribonuclease H-like superfamily/Ribonuclease H"/>
    <property type="match status" value="1"/>
</dbReference>
<dbReference type="OMA" id="NAPCHTE"/>
<evidence type="ECO:0000313" key="2">
    <source>
        <dbReference type="Proteomes" id="UP000265080"/>
    </source>
</evidence>
<sequence length="66" mass="7914">MQDNAPCHTEWPTQSLDMSPIENLWWIIKRSVLKRKPKNLEELKAGIQEEWDKITPQQCERLDGYF</sequence>
<keyword evidence="2" id="KW-1185">Reference proteome</keyword>
<dbReference type="GO" id="GO:0003676">
    <property type="term" value="F:nucleic acid binding"/>
    <property type="evidence" value="ECO:0007669"/>
    <property type="project" value="InterPro"/>
</dbReference>
<dbReference type="STRING" id="161767.ENSAPEP00000025208"/>
<dbReference type="AlphaFoldDB" id="A0A3P8TPE9"/>
<reference evidence="1 2" key="1">
    <citation type="submission" date="2018-03" db="EMBL/GenBank/DDBJ databases">
        <title>Finding Nemo's genes: A chromosome-scale reference assembly of the genome of the orange clownfish Amphiprion percula.</title>
        <authorList>
            <person name="Lehmann R."/>
        </authorList>
    </citation>
    <scope>NUCLEOTIDE SEQUENCE</scope>
</reference>
<name>A0A3P8TPE9_AMPPE</name>
<reference evidence="1" key="3">
    <citation type="submission" date="2025-09" db="UniProtKB">
        <authorList>
            <consortium name="Ensembl"/>
        </authorList>
    </citation>
    <scope>IDENTIFICATION</scope>
</reference>
<accession>A0A3P8TPE9</accession>
<organism evidence="1 2">
    <name type="scientific">Amphiprion percula</name>
    <name type="common">Orange clownfish</name>
    <name type="synonym">Lutjanus percula</name>
    <dbReference type="NCBI Taxonomy" id="161767"/>
    <lineage>
        <taxon>Eukaryota</taxon>
        <taxon>Metazoa</taxon>
        <taxon>Chordata</taxon>
        <taxon>Craniata</taxon>
        <taxon>Vertebrata</taxon>
        <taxon>Euteleostomi</taxon>
        <taxon>Actinopterygii</taxon>
        <taxon>Neopterygii</taxon>
        <taxon>Teleostei</taxon>
        <taxon>Neoteleostei</taxon>
        <taxon>Acanthomorphata</taxon>
        <taxon>Ovalentaria</taxon>
        <taxon>Pomacentridae</taxon>
        <taxon>Amphiprion</taxon>
    </lineage>
</organism>
<proteinExistence type="predicted"/>